<dbReference type="SMART" id="SM00554">
    <property type="entry name" value="FAS1"/>
    <property type="match status" value="3"/>
</dbReference>
<feature type="domain" description="FAS1" evidence="2">
    <location>
        <begin position="602"/>
        <end position="743"/>
    </location>
</feature>
<dbReference type="GO" id="GO:0030198">
    <property type="term" value="P:extracellular matrix organization"/>
    <property type="evidence" value="ECO:0007669"/>
    <property type="project" value="TreeGrafter"/>
</dbReference>
<dbReference type="PROSITE" id="PS50213">
    <property type="entry name" value="FAS1"/>
    <property type="match status" value="4"/>
</dbReference>
<dbReference type="PANTHER" id="PTHR10900:SF77">
    <property type="entry name" value="FI19380P1"/>
    <property type="match status" value="1"/>
</dbReference>
<keyword evidence="1" id="KW-1133">Transmembrane helix</keyword>
<reference evidence="3" key="1">
    <citation type="submission" date="2015-12" db="EMBL/GenBank/DDBJ databases">
        <title>De novo transcriptome assembly of four potential Pierce s Disease insect vectors from Arizona vineyards.</title>
        <authorList>
            <person name="Tassone E.E."/>
        </authorList>
    </citation>
    <scope>NUCLEOTIDE SEQUENCE</scope>
</reference>
<feature type="transmembrane region" description="Helical" evidence="1">
    <location>
        <begin position="63"/>
        <end position="82"/>
    </location>
</feature>
<dbReference type="GO" id="GO:0050839">
    <property type="term" value="F:cell adhesion molecule binding"/>
    <property type="evidence" value="ECO:0007669"/>
    <property type="project" value="TreeGrafter"/>
</dbReference>
<keyword evidence="1" id="KW-0812">Transmembrane</keyword>
<evidence type="ECO:0000259" key="2">
    <source>
        <dbReference type="PROSITE" id="PS50213"/>
    </source>
</evidence>
<evidence type="ECO:0000313" key="3">
    <source>
        <dbReference type="EMBL" id="JAS29523.1"/>
    </source>
</evidence>
<sequence length="843" mass="94134">WIGLGDGDAGRDQLLRFELYIVRLFVIVVLLRSNRYVIPKCFNFKILLRYILTMQELQKTRSYLLLLVCTLGLPFVLAQGTADIFNTGTNAQLLQSFQNEMKSLEAAAHRVNTLLMNPSLGNAEIKQAEDQVAENTEAKPSPNQAEVVENKPFDFTVLADPSLIRKGFLKMNTPEPTTTTTESTTEVADKQIFDTNNPLFNFDPFGSLFNTFTNRVNIQSPWWRGKNVCVQKSDDTDDKETPGEARNLDRQFVIFGSGSFERCTQTANKYVCTTVMSTPESSRTTTVTYECCEGFRREGNACVEVNLKSLVETLEDVGAGEFGSIIKASGMLESLASRNVTVFAPIDEAMGKHQQQPQMSNEVSPVRSRRAIEEMWNSVNPFSADFNSNMQELVSSHITDSLLEVEDFSNEMLVNSSNGDSVLRINVYPGREDPVITVNCARLTSWDNWAKHSRIHTIDKVISPATQSVLDILQQPQFSKFKNYLNQAGLLSKIENSSAITVFAPTNDAWGQLDETLRTKYDKGEGCIDAVLKHHILPLTLCSAPTSEGRLTTTDLAGEFIRISTNEEGEMIVDKKTKVVQKDNIALNGVVHIVDNIMIPQSAKSVSDLLQYSNHTTFLDLLNKAGITDEINKANNLTLFVPTERVLNEPETKEMLENMDSNTLKEVLMYHAAAIKNPTCDMKDDSELDTMLEGAKLRINMFDSEFIPFFTGMDSRATVQCASLLHTDGKACHAVAHEVDRVLLPPKGSILKLIADNPELSTLKKVIEGTEVEKELEYQKEQQSSNSSAGYTLLAPNNEAFSRINEQKLNKLMTDKKFADQIIRKHILQDPMCCSGISTSPWP</sequence>
<dbReference type="Pfam" id="PF02469">
    <property type="entry name" value="Fasciclin"/>
    <property type="match status" value="4"/>
</dbReference>
<dbReference type="InterPro" id="IPR050904">
    <property type="entry name" value="Adhesion/Biosynth-related"/>
</dbReference>
<feature type="domain" description="FAS1" evidence="2">
    <location>
        <begin position="306"/>
        <end position="462"/>
    </location>
</feature>
<protein>
    <recommendedName>
        <fullName evidence="2">FAS1 domain-containing protein</fullName>
    </recommendedName>
</protein>
<dbReference type="InterPro" id="IPR036378">
    <property type="entry name" value="FAS1_dom_sf"/>
</dbReference>
<dbReference type="GO" id="GO:0007155">
    <property type="term" value="P:cell adhesion"/>
    <property type="evidence" value="ECO:0007669"/>
    <property type="project" value="TreeGrafter"/>
</dbReference>
<feature type="non-terminal residue" evidence="3">
    <location>
        <position position="843"/>
    </location>
</feature>
<dbReference type="Gene3D" id="2.30.180.10">
    <property type="entry name" value="FAS1 domain"/>
    <property type="match status" value="4"/>
</dbReference>
<name>A0A1B6DV29_9HEMI</name>
<dbReference type="InterPro" id="IPR000782">
    <property type="entry name" value="FAS1_domain"/>
</dbReference>
<feature type="transmembrane region" description="Helical" evidence="1">
    <location>
        <begin position="20"/>
        <end position="42"/>
    </location>
</feature>
<feature type="domain" description="FAS1" evidence="2">
    <location>
        <begin position="747"/>
        <end position="843"/>
    </location>
</feature>
<dbReference type="GO" id="GO:0005615">
    <property type="term" value="C:extracellular space"/>
    <property type="evidence" value="ECO:0007669"/>
    <property type="project" value="TreeGrafter"/>
</dbReference>
<evidence type="ECO:0000256" key="1">
    <source>
        <dbReference type="SAM" id="Phobius"/>
    </source>
</evidence>
<dbReference type="AlphaFoldDB" id="A0A1B6DV29"/>
<dbReference type="GO" id="GO:0031012">
    <property type="term" value="C:extracellular matrix"/>
    <property type="evidence" value="ECO:0007669"/>
    <property type="project" value="TreeGrafter"/>
</dbReference>
<feature type="domain" description="FAS1" evidence="2">
    <location>
        <begin position="465"/>
        <end position="598"/>
    </location>
</feature>
<proteinExistence type="predicted"/>
<gene>
    <name evidence="3" type="ORF">g.30363</name>
</gene>
<accession>A0A1B6DV29</accession>
<keyword evidence="1" id="KW-0472">Membrane</keyword>
<dbReference type="SUPFAM" id="SSF82153">
    <property type="entry name" value="FAS1 domain"/>
    <property type="match status" value="4"/>
</dbReference>
<dbReference type="EMBL" id="GEDC01007775">
    <property type="protein sequence ID" value="JAS29523.1"/>
    <property type="molecule type" value="Transcribed_RNA"/>
</dbReference>
<feature type="non-terminal residue" evidence="3">
    <location>
        <position position="1"/>
    </location>
</feature>
<organism evidence="3">
    <name type="scientific">Clastoptera arizonana</name>
    <name type="common">Arizona spittle bug</name>
    <dbReference type="NCBI Taxonomy" id="38151"/>
    <lineage>
        <taxon>Eukaryota</taxon>
        <taxon>Metazoa</taxon>
        <taxon>Ecdysozoa</taxon>
        <taxon>Arthropoda</taxon>
        <taxon>Hexapoda</taxon>
        <taxon>Insecta</taxon>
        <taxon>Pterygota</taxon>
        <taxon>Neoptera</taxon>
        <taxon>Paraneoptera</taxon>
        <taxon>Hemiptera</taxon>
        <taxon>Auchenorrhyncha</taxon>
        <taxon>Cercopoidea</taxon>
        <taxon>Clastopteridae</taxon>
        <taxon>Clastoptera</taxon>
    </lineage>
</organism>
<dbReference type="PANTHER" id="PTHR10900">
    <property type="entry name" value="PERIOSTIN-RELATED"/>
    <property type="match status" value="1"/>
</dbReference>